<protein>
    <submittedName>
        <fullName evidence="2">Iron-sulfur protein</fullName>
    </submittedName>
</protein>
<dbReference type="KEGG" id="aori:SD37_03005"/>
<dbReference type="eggNOG" id="COG4114">
    <property type="taxonomic scope" value="Bacteria"/>
</dbReference>
<dbReference type="GO" id="GO:0051537">
    <property type="term" value="F:2 iron, 2 sulfur cluster binding"/>
    <property type="evidence" value="ECO:0007669"/>
    <property type="project" value="InterPro"/>
</dbReference>
<dbReference type="STRING" id="31958.SD37_03005"/>
<dbReference type="Proteomes" id="UP000093695">
    <property type="component" value="Chromosome"/>
</dbReference>
<evidence type="ECO:0000313" key="2">
    <source>
        <dbReference type="EMBL" id="ANN14723.1"/>
    </source>
</evidence>
<evidence type="ECO:0000259" key="1">
    <source>
        <dbReference type="Pfam" id="PF11575"/>
    </source>
</evidence>
<dbReference type="InterPro" id="IPR024726">
    <property type="entry name" value="FhuF_C"/>
</dbReference>
<evidence type="ECO:0000313" key="3">
    <source>
        <dbReference type="Proteomes" id="UP000093695"/>
    </source>
</evidence>
<keyword evidence="3" id="KW-1185">Reference proteome</keyword>
<dbReference type="EMBL" id="CP016174">
    <property type="protein sequence ID" value="ANN14723.1"/>
    <property type="molecule type" value="Genomic_DNA"/>
</dbReference>
<organism evidence="2 3">
    <name type="scientific">Amycolatopsis orientalis</name>
    <name type="common">Nocardia orientalis</name>
    <dbReference type="NCBI Taxonomy" id="31958"/>
    <lineage>
        <taxon>Bacteria</taxon>
        <taxon>Bacillati</taxon>
        <taxon>Actinomycetota</taxon>
        <taxon>Actinomycetes</taxon>
        <taxon>Pseudonocardiales</taxon>
        <taxon>Pseudonocardiaceae</taxon>
        <taxon>Amycolatopsis</taxon>
    </lineage>
</organism>
<gene>
    <name evidence="2" type="ORF">SD37_03005</name>
</gene>
<dbReference type="AlphaFoldDB" id="A0A193BR97"/>
<accession>A0A193BR97</accession>
<sequence>MTGGPVSLHHTLASPEGGLRASLSRMPEDARLRSTVPGSEPDWVRCDALLGEPARLVRWRERLGGWLAGTYPEASAIPERIPASWILSWYLHVPAFAGAMLLHHERRVPSLAPSALAFRIGGDRPHPESIAVLGDGFHCLPTDPGSAHPDAVVVPDERTLATVLRGRFVAHANRFIDVYGPLTRLGRRQLWAAATDALDNALWSAGRLGGTADAEGSGVADAALVLEARFPPLTSASKLRLAPAADGRREWTRNRESCCYSYLLPAESECEGCPRIR</sequence>
<reference evidence="2 3" key="1">
    <citation type="journal article" date="2015" name="Genome Announc.">
        <title>Draft Genome Sequence of Norvancomycin-Producing Strain Amycolatopsis orientalis CPCC200066.</title>
        <authorList>
            <person name="Lei X."/>
            <person name="Yuan F."/>
            <person name="Shi Y."/>
            <person name="Li X."/>
            <person name="Wang L."/>
            <person name="Hong B."/>
        </authorList>
    </citation>
    <scope>NUCLEOTIDE SEQUENCE [LARGE SCALE GENOMIC DNA]</scope>
    <source>
        <strain evidence="2 3">B-37</strain>
    </source>
</reference>
<feature type="domain" description="Ferric siderophore reductase C-terminal" evidence="1">
    <location>
        <begin position="255"/>
        <end position="275"/>
    </location>
</feature>
<proteinExistence type="predicted"/>
<dbReference type="Pfam" id="PF11575">
    <property type="entry name" value="FhuF_C"/>
    <property type="match status" value="1"/>
</dbReference>
<name>A0A193BR97_AMYOR</name>